<dbReference type="RefSeq" id="WP_138689113.1">
    <property type="nucleotide sequence ID" value="NZ_JBHSAZ010000076.1"/>
</dbReference>
<evidence type="ECO:0000313" key="2">
    <source>
        <dbReference type="Proteomes" id="UP000306628"/>
    </source>
</evidence>
<sequence>MDEQSQGTWQHTRRRFLKGTLIGAGAMSISVMDQLGGAQPAEAGPPTCFDPSGFQYRGGVCAPASYTTNCSKGGCYREGLTSHPINCPSRGAVYKERHRTCGEDVTYNGTHKQFTLRLNECGGNWDGWEWIGTDTDVNCGCTTPYILWSCNDGYVRVPSGGGWSDWIPSICMTDVCWDP</sequence>
<evidence type="ECO:0000313" key="1">
    <source>
        <dbReference type="EMBL" id="TMR37213.1"/>
    </source>
</evidence>
<dbReference type="EMBL" id="VCKX01000018">
    <property type="protein sequence ID" value="TMR37213.1"/>
    <property type="molecule type" value="Genomic_DNA"/>
</dbReference>
<dbReference type="AlphaFoldDB" id="A0A5S4GW78"/>
<comment type="caution">
    <text evidence="1">The sequence shown here is derived from an EMBL/GenBank/DDBJ whole genome shotgun (WGS) entry which is preliminary data.</text>
</comment>
<dbReference type="OrthoDB" id="5620138at2"/>
<keyword evidence="2" id="KW-1185">Reference proteome</keyword>
<dbReference type="Proteomes" id="UP000306628">
    <property type="component" value="Unassembled WGS sequence"/>
</dbReference>
<gene>
    <name evidence="1" type="ORF">ETD85_08800</name>
</gene>
<dbReference type="InterPro" id="IPR019546">
    <property type="entry name" value="TAT_signal_bac_arc"/>
</dbReference>
<dbReference type="PROSITE" id="PS51318">
    <property type="entry name" value="TAT"/>
    <property type="match status" value="1"/>
</dbReference>
<reference evidence="1 2" key="1">
    <citation type="submission" date="2019-05" db="EMBL/GenBank/DDBJ databases">
        <title>Draft genome sequence of Nonomuraea zeae DSM 100528.</title>
        <authorList>
            <person name="Saricaoglu S."/>
            <person name="Isik K."/>
        </authorList>
    </citation>
    <scope>NUCLEOTIDE SEQUENCE [LARGE SCALE GENOMIC DNA]</scope>
    <source>
        <strain evidence="1 2">DSM 100528</strain>
    </source>
</reference>
<organism evidence="1 2">
    <name type="scientific">Nonomuraea zeae</name>
    <dbReference type="NCBI Taxonomy" id="1642303"/>
    <lineage>
        <taxon>Bacteria</taxon>
        <taxon>Bacillati</taxon>
        <taxon>Actinomycetota</taxon>
        <taxon>Actinomycetes</taxon>
        <taxon>Streptosporangiales</taxon>
        <taxon>Streptosporangiaceae</taxon>
        <taxon>Nonomuraea</taxon>
    </lineage>
</organism>
<dbReference type="InterPro" id="IPR006311">
    <property type="entry name" value="TAT_signal"/>
</dbReference>
<dbReference type="NCBIfam" id="TIGR01409">
    <property type="entry name" value="TAT_signal_seq"/>
    <property type="match status" value="1"/>
</dbReference>
<name>A0A5S4GW78_9ACTN</name>
<accession>A0A5S4GW78</accession>
<proteinExistence type="predicted"/>
<protein>
    <submittedName>
        <fullName evidence="1">Twin-arginine translocation signal domain-containing protein</fullName>
    </submittedName>
</protein>